<dbReference type="RefSeq" id="WP_011737270.1">
    <property type="nucleotide sequence ID" value="NC_008609.1"/>
</dbReference>
<dbReference type="InterPro" id="IPR011006">
    <property type="entry name" value="CheY-like_superfamily"/>
</dbReference>
<protein>
    <submittedName>
        <fullName evidence="3">Response regulator receiver protein</fullName>
    </submittedName>
</protein>
<dbReference type="AlphaFoldDB" id="A1AUN3"/>
<dbReference type="HOGENOM" id="CLU_000445_69_15_7"/>
<dbReference type="SUPFAM" id="SSF52172">
    <property type="entry name" value="CheY-like"/>
    <property type="match status" value="1"/>
</dbReference>
<reference evidence="3 4" key="1">
    <citation type="submission" date="2006-10" db="EMBL/GenBank/DDBJ databases">
        <title>Complete sequence of chromosome of Pelobacter propionicus DSM 2379.</title>
        <authorList>
            <consortium name="US DOE Joint Genome Institute"/>
            <person name="Copeland A."/>
            <person name="Lucas S."/>
            <person name="Lapidus A."/>
            <person name="Barry K."/>
            <person name="Detter J.C."/>
            <person name="Glavina del Rio T."/>
            <person name="Hammon N."/>
            <person name="Israni S."/>
            <person name="Dalin E."/>
            <person name="Tice H."/>
            <person name="Pitluck S."/>
            <person name="Saunders E."/>
            <person name="Brettin T."/>
            <person name="Bruce D."/>
            <person name="Han C."/>
            <person name="Tapia R."/>
            <person name="Schmutz J."/>
            <person name="Larimer F."/>
            <person name="Land M."/>
            <person name="Hauser L."/>
            <person name="Kyrpides N."/>
            <person name="Kim E."/>
            <person name="Lovley D."/>
            <person name="Richardson P."/>
        </authorList>
    </citation>
    <scope>NUCLEOTIDE SEQUENCE [LARGE SCALE GENOMIC DNA]</scope>
    <source>
        <strain evidence="4">DSM 2379 / NBRC 103807 / OttBd1</strain>
    </source>
</reference>
<dbReference type="eggNOG" id="COG4753">
    <property type="taxonomic scope" value="Bacteria"/>
</dbReference>
<dbReference type="GO" id="GO:0000160">
    <property type="term" value="P:phosphorelay signal transduction system"/>
    <property type="evidence" value="ECO:0007669"/>
    <property type="project" value="InterPro"/>
</dbReference>
<evidence type="ECO:0000256" key="1">
    <source>
        <dbReference type="PROSITE-ProRule" id="PRU00169"/>
    </source>
</evidence>
<keyword evidence="1" id="KW-0597">Phosphoprotein</keyword>
<gene>
    <name evidence="3" type="ordered locus">Ppro_3461</name>
</gene>
<name>A1AUN3_PELPD</name>
<sequence>MCQTVMLVDDEPIIRNILRTILEYDGYTVVAEAGQGDEAVEKYRQHRPEITIMDHIMPGKNGIEAIREIVDLDRDAKLIMCSASCRGKIEKPAIMAGALDFIPKPFTVKEVLEVVGRISGMC</sequence>
<evidence type="ECO:0000259" key="2">
    <source>
        <dbReference type="PROSITE" id="PS50110"/>
    </source>
</evidence>
<dbReference type="PANTHER" id="PTHR43228">
    <property type="entry name" value="TWO-COMPONENT RESPONSE REGULATOR"/>
    <property type="match status" value="1"/>
</dbReference>
<evidence type="ECO:0000313" key="3">
    <source>
        <dbReference type="EMBL" id="ABL01054.1"/>
    </source>
</evidence>
<dbReference type="Pfam" id="PF00072">
    <property type="entry name" value="Response_reg"/>
    <property type="match status" value="1"/>
</dbReference>
<dbReference type="InterPro" id="IPR001789">
    <property type="entry name" value="Sig_transdc_resp-reg_receiver"/>
</dbReference>
<feature type="modified residue" description="4-aspartylphosphate" evidence="1">
    <location>
        <position position="54"/>
    </location>
</feature>
<dbReference type="OrthoDB" id="9780312at2"/>
<evidence type="ECO:0000313" key="4">
    <source>
        <dbReference type="Proteomes" id="UP000006732"/>
    </source>
</evidence>
<dbReference type="Gene3D" id="3.40.50.2300">
    <property type="match status" value="1"/>
</dbReference>
<feature type="domain" description="Response regulatory" evidence="2">
    <location>
        <begin position="4"/>
        <end position="119"/>
    </location>
</feature>
<dbReference type="InterPro" id="IPR052048">
    <property type="entry name" value="ST_Response_Regulator"/>
</dbReference>
<keyword evidence="4" id="KW-1185">Reference proteome</keyword>
<accession>A1AUN3</accession>
<dbReference type="EMBL" id="CP000482">
    <property type="protein sequence ID" value="ABL01054.1"/>
    <property type="molecule type" value="Genomic_DNA"/>
</dbReference>
<dbReference type="SMART" id="SM00448">
    <property type="entry name" value="REC"/>
    <property type="match status" value="1"/>
</dbReference>
<organism evidence="3 4">
    <name type="scientific">Pelobacter propionicus (strain DSM 2379 / NBRC 103807 / OttBd1)</name>
    <dbReference type="NCBI Taxonomy" id="338966"/>
    <lineage>
        <taxon>Bacteria</taxon>
        <taxon>Pseudomonadati</taxon>
        <taxon>Thermodesulfobacteriota</taxon>
        <taxon>Desulfuromonadia</taxon>
        <taxon>Desulfuromonadales</taxon>
        <taxon>Desulfuromonadaceae</taxon>
        <taxon>Pelobacter</taxon>
    </lineage>
</organism>
<dbReference type="Proteomes" id="UP000006732">
    <property type="component" value="Chromosome"/>
</dbReference>
<dbReference type="STRING" id="338966.Ppro_3461"/>
<dbReference type="PROSITE" id="PS50110">
    <property type="entry name" value="RESPONSE_REGULATORY"/>
    <property type="match status" value="1"/>
</dbReference>
<dbReference type="PANTHER" id="PTHR43228:SF1">
    <property type="entry name" value="TWO-COMPONENT RESPONSE REGULATOR ARR22"/>
    <property type="match status" value="1"/>
</dbReference>
<proteinExistence type="predicted"/>
<dbReference type="KEGG" id="ppd:Ppro_3461"/>